<dbReference type="SUPFAM" id="SSF55729">
    <property type="entry name" value="Acyl-CoA N-acyltransferases (Nat)"/>
    <property type="match status" value="1"/>
</dbReference>
<dbReference type="InterPro" id="IPR050832">
    <property type="entry name" value="Bact_Acetyltransf"/>
</dbReference>
<evidence type="ECO:0000313" key="5">
    <source>
        <dbReference type="Proteomes" id="UP000019151"/>
    </source>
</evidence>
<evidence type="ECO:0000256" key="1">
    <source>
        <dbReference type="ARBA" id="ARBA00022679"/>
    </source>
</evidence>
<protein>
    <submittedName>
        <fullName evidence="4">GCN5-related N-acetyltransferase</fullName>
    </submittedName>
</protein>
<feature type="domain" description="N-acetyltransferase" evidence="3">
    <location>
        <begin position="3"/>
        <end position="155"/>
    </location>
</feature>
<dbReference type="Pfam" id="PF00583">
    <property type="entry name" value="Acetyltransf_1"/>
    <property type="match status" value="1"/>
</dbReference>
<dbReference type="KEGG" id="gba:J421_5290"/>
<reference evidence="4 5" key="1">
    <citation type="journal article" date="2014" name="Genome Announc.">
        <title>Genome Sequence and Methylome of Soil Bacterium Gemmatirosa kalamazoonensis KBS708T, a Member of the Rarely Cultivated Gemmatimonadetes Phylum.</title>
        <authorList>
            <person name="Debruyn J.M."/>
            <person name="Radosevich M."/>
            <person name="Wommack K.E."/>
            <person name="Polson S.W."/>
            <person name="Hauser L.J."/>
            <person name="Fawaz M.N."/>
            <person name="Korlach J."/>
            <person name="Tsai Y.C."/>
        </authorList>
    </citation>
    <scope>NUCLEOTIDE SEQUENCE [LARGE SCALE GENOMIC DNA]</scope>
    <source>
        <strain evidence="4 5">KBS708</strain>
        <plasmid evidence="5">Plasmid 1</plasmid>
    </source>
</reference>
<dbReference type="PROSITE" id="PS51186">
    <property type="entry name" value="GNAT"/>
    <property type="match status" value="1"/>
</dbReference>
<dbReference type="PANTHER" id="PTHR43877">
    <property type="entry name" value="AMINOALKYLPHOSPHONATE N-ACETYLTRANSFERASE-RELATED-RELATED"/>
    <property type="match status" value="1"/>
</dbReference>
<evidence type="ECO:0000256" key="2">
    <source>
        <dbReference type="ARBA" id="ARBA00023315"/>
    </source>
</evidence>
<proteinExistence type="predicted"/>
<sequence length="155" mass="15768">MAVEVRPAGLPDVATLVALMQAFYAEADFPLSAGPAAHAFEALLSEPRLGGAWLAVEGAEAVGHVVLTVCFSMEYGGLRAFIDDLYVRPAARGRGAGAGLLAAARAGAAARGVRALHVEVGPGNAVARRLYARAGYVDSGHLLLSLALAAPVHAA</sequence>
<dbReference type="FunCoup" id="W0RR84">
    <property type="interactions" value="9"/>
</dbReference>
<gene>
    <name evidence="4" type="ORF">J421_5290</name>
</gene>
<keyword evidence="4" id="KW-0614">Plasmid</keyword>
<dbReference type="PATRIC" id="fig|861299.3.peg.5350"/>
<evidence type="ECO:0000313" key="4">
    <source>
        <dbReference type="EMBL" id="AHG92825.1"/>
    </source>
</evidence>
<evidence type="ECO:0000259" key="3">
    <source>
        <dbReference type="PROSITE" id="PS51186"/>
    </source>
</evidence>
<organism evidence="4 5">
    <name type="scientific">Gemmatirosa kalamazoonensis</name>
    <dbReference type="NCBI Taxonomy" id="861299"/>
    <lineage>
        <taxon>Bacteria</taxon>
        <taxon>Pseudomonadati</taxon>
        <taxon>Gemmatimonadota</taxon>
        <taxon>Gemmatimonadia</taxon>
        <taxon>Gemmatimonadales</taxon>
        <taxon>Gemmatimonadaceae</taxon>
        <taxon>Gemmatirosa</taxon>
    </lineage>
</organism>
<dbReference type="PANTHER" id="PTHR43877:SF2">
    <property type="entry name" value="AMINOALKYLPHOSPHONATE N-ACETYLTRANSFERASE-RELATED"/>
    <property type="match status" value="1"/>
</dbReference>
<dbReference type="AlphaFoldDB" id="W0RR84"/>
<dbReference type="Proteomes" id="UP000019151">
    <property type="component" value="Plasmid 1"/>
</dbReference>
<dbReference type="InterPro" id="IPR000182">
    <property type="entry name" value="GNAT_dom"/>
</dbReference>
<dbReference type="EMBL" id="CP007129">
    <property type="protein sequence ID" value="AHG92825.1"/>
    <property type="molecule type" value="Genomic_DNA"/>
</dbReference>
<keyword evidence="5" id="KW-1185">Reference proteome</keyword>
<dbReference type="InParanoid" id="W0RR84"/>
<dbReference type="GO" id="GO:0016747">
    <property type="term" value="F:acyltransferase activity, transferring groups other than amino-acyl groups"/>
    <property type="evidence" value="ECO:0007669"/>
    <property type="project" value="InterPro"/>
</dbReference>
<geneLocation type="plasmid" evidence="4 5">
    <name>1</name>
</geneLocation>
<accession>W0RR84</accession>
<keyword evidence="2" id="KW-0012">Acyltransferase</keyword>
<dbReference type="InterPro" id="IPR016181">
    <property type="entry name" value="Acyl_CoA_acyltransferase"/>
</dbReference>
<dbReference type="Gene3D" id="3.40.630.30">
    <property type="match status" value="1"/>
</dbReference>
<dbReference type="HOGENOM" id="CLU_013985_34_9_0"/>
<name>W0RR84_9BACT</name>
<keyword evidence="1 4" id="KW-0808">Transferase</keyword>